<organism evidence="2 3">
    <name type="scientific">Ilex paraguariensis</name>
    <name type="common">yerba mate</name>
    <dbReference type="NCBI Taxonomy" id="185542"/>
    <lineage>
        <taxon>Eukaryota</taxon>
        <taxon>Viridiplantae</taxon>
        <taxon>Streptophyta</taxon>
        <taxon>Embryophyta</taxon>
        <taxon>Tracheophyta</taxon>
        <taxon>Spermatophyta</taxon>
        <taxon>Magnoliopsida</taxon>
        <taxon>eudicotyledons</taxon>
        <taxon>Gunneridae</taxon>
        <taxon>Pentapetalae</taxon>
        <taxon>asterids</taxon>
        <taxon>campanulids</taxon>
        <taxon>Aquifoliales</taxon>
        <taxon>Aquifoliaceae</taxon>
        <taxon>Ilex</taxon>
    </lineage>
</organism>
<name>A0ABC8SSD1_9AQUA</name>
<gene>
    <name evidence="2" type="ORF">ILEXP_LOCUS28646</name>
</gene>
<evidence type="ECO:0000313" key="2">
    <source>
        <dbReference type="EMBL" id="CAK9159932.1"/>
    </source>
</evidence>
<dbReference type="Pfam" id="PF20430">
    <property type="entry name" value="Eplus_motif"/>
    <property type="match status" value="1"/>
</dbReference>
<accession>A0ABC8SSD1</accession>
<dbReference type="EMBL" id="CAUOFW020003425">
    <property type="protein sequence ID" value="CAK9159932.1"/>
    <property type="molecule type" value="Genomic_DNA"/>
</dbReference>
<sequence>MKITMRVMNLKKNPAMSWVDVDWEVHTFMAGDWSHSNSREIHQTFEALIEKVKVLPDTKFVFQNLDEQEKERALNYHSEKLATVFFKAFSDLGLVHEGWRANGLSVVLGLEVTNLFVSSALGKMRDARLVSDGVVGERGGSDYSFDCCIVEARKLFDELPNRHIVTENSMIVSYIRSRRSEEATRLYERMAFSDLGLVHEGWRANGLSVVLGLEVTNLFVSSALGKMRDARLVSDGVVGERGGSDYSFDCCIVEARKLFDELPNRHIVTENSMIVSYIRSRRSEEATRLYERMAFSDLGLVHEGWRANGLSVVLGLEVTNLFVSSALGKMRDARLVSDGVVGERGEVFKRIANPNQTNHTMELTMDHYACTVDLLGRAGRLKKQKCL</sequence>
<dbReference type="Proteomes" id="UP001642360">
    <property type="component" value="Unassembled WGS sequence"/>
</dbReference>
<dbReference type="Pfam" id="PF01535">
    <property type="entry name" value="PPR"/>
    <property type="match status" value="2"/>
</dbReference>
<dbReference type="InterPro" id="IPR011990">
    <property type="entry name" value="TPR-like_helical_dom_sf"/>
</dbReference>
<keyword evidence="1" id="KW-0677">Repeat</keyword>
<evidence type="ECO:0000313" key="3">
    <source>
        <dbReference type="Proteomes" id="UP001642360"/>
    </source>
</evidence>
<proteinExistence type="predicted"/>
<keyword evidence="3" id="KW-1185">Reference proteome</keyword>
<dbReference type="PANTHER" id="PTHR47926">
    <property type="entry name" value="PENTATRICOPEPTIDE REPEAT-CONTAINING PROTEIN"/>
    <property type="match status" value="1"/>
</dbReference>
<reference evidence="2 3" key="1">
    <citation type="submission" date="2024-02" db="EMBL/GenBank/DDBJ databases">
        <authorList>
            <person name="Vignale AGUSTIN F."/>
            <person name="Sosa J E."/>
            <person name="Modenutti C."/>
        </authorList>
    </citation>
    <scope>NUCLEOTIDE SEQUENCE [LARGE SCALE GENOMIC DNA]</scope>
</reference>
<dbReference type="InterPro" id="IPR046960">
    <property type="entry name" value="PPR_At4g14850-like_plant"/>
</dbReference>
<evidence type="ECO:0008006" key="4">
    <source>
        <dbReference type="Google" id="ProtNLM"/>
    </source>
</evidence>
<evidence type="ECO:0000256" key="1">
    <source>
        <dbReference type="ARBA" id="ARBA00022737"/>
    </source>
</evidence>
<dbReference type="Gene3D" id="1.25.40.10">
    <property type="entry name" value="Tetratricopeptide repeat domain"/>
    <property type="match status" value="2"/>
</dbReference>
<dbReference type="InterPro" id="IPR046849">
    <property type="entry name" value="E2_motif"/>
</dbReference>
<dbReference type="InterPro" id="IPR002885">
    <property type="entry name" value="PPR_rpt"/>
</dbReference>
<dbReference type="AlphaFoldDB" id="A0ABC8SSD1"/>
<comment type="caution">
    <text evidence="2">The sequence shown here is derived from an EMBL/GenBank/DDBJ whole genome shotgun (WGS) entry which is preliminary data.</text>
</comment>
<protein>
    <recommendedName>
        <fullName evidence="4">Pentatricopeptide repeat-containing protein</fullName>
    </recommendedName>
</protein>